<dbReference type="Proteomes" id="UP000183832">
    <property type="component" value="Unassembled WGS sequence"/>
</dbReference>
<dbReference type="AlphaFoldDB" id="A0A1J1HKZ3"/>
<keyword evidence="2" id="KW-1185">Reference proteome</keyword>
<reference evidence="1 2" key="1">
    <citation type="submission" date="2015-04" db="EMBL/GenBank/DDBJ databases">
        <authorList>
            <person name="Syromyatnikov M.Y."/>
            <person name="Popov V.N."/>
        </authorList>
    </citation>
    <scope>NUCLEOTIDE SEQUENCE [LARGE SCALE GENOMIC DNA]</scope>
</reference>
<evidence type="ECO:0000313" key="1">
    <source>
        <dbReference type="EMBL" id="CRK88701.1"/>
    </source>
</evidence>
<gene>
    <name evidence="1" type="ORF">CLUMA_CG002469</name>
</gene>
<protein>
    <submittedName>
        <fullName evidence="1">CLUMA_CG002469, isoform A</fullName>
    </submittedName>
</protein>
<organism evidence="1 2">
    <name type="scientific">Clunio marinus</name>
    <dbReference type="NCBI Taxonomy" id="568069"/>
    <lineage>
        <taxon>Eukaryota</taxon>
        <taxon>Metazoa</taxon>
        <taxon>Ecdysozoa</taxon>
        <taxon>Arthropoda</taxon>
        <taxon>Hexapoda</taxon>
        <taxon>Insecta</taxon>
        <taxon>Pterygota</taxon>
        <taxon>Neoptera</taxon>
        <taxon>Endopterygota</taxon>
        <taxon>Diptera</taxon>
        <taxon>Nematocera</taxon>
        <taxon>Chironomoidea</taxon>
        <taxon>Chironomidae</taxon>
        <taxon>Clunio</taxon>
    </lineage>
</organism>
<evidence type="ECO:0000313" key="2">
    <source>
        <dbReference type="Proteomes" id="UP000183832"/>
    </source>
</evidence>
<sequence>MRCYLGFPHSETKQATLINRCFIKHFIKRWTFGTPSSSLQLRRLAEGAENNTTKNPDMG</sequence>
<name>A0A1J1HKZ3_9DIPT</name>
<accession>A0A1J1HKZ3</accession>
<dbReference type="EMBL" id="CVRI01000009">
    <property type="protein sequence ID" value="CRK88701.1"/>
    <property type="molecule type" value="Genomic_DNA"/>
</dbReference>
<proteinExistence type="predicted"/>